<feature type="transmembrane region" description="Helical" evidence="1">
    <location>
        <begin position="100"/>
        <end position="118"/>
    </location>
</feature>
<feature type="transmembrane region" description="Helical" evidence="1">
    <location>
        <begin position="39"/>
        <end position="57"/>
    </location>
</feature>
<keyword evidence="1" id="KW-0812">Transmembrane</keyword>
<feature type="domain" description="EamA" evidence="2">
    <location>
        <begin position="7"/>
        <end position="141"/>
    </location>
</feature>
<dbReference type="PANTHER" id="PTHR22911">
    <property type="entry name" value="ACYL-MALONYL CONDENSING ENZYME-RELATED"/>
    <property type="match status" value="1"/>
</dbReference>
<dbReference type="GO" id="GO:0016020">
    <property type="term" value="C:membrane"/>
    <property type="evidence" value="ECO:0007669"/>
    <property type="project" value="InterPro"/>
</dbReference>
<evidence type="ECO:0000313" key="4">
    <source>
        <dbReference type="Proteomes" id="UP000034952"/>
    </source>
</evidence>
<feature type="transmembrane region" description="Helical" evidence="1">
    <location>
        <begin position="69"/>
        <end position="88"/>
    </location>
</feature>
<feature type="transmembrane region" description="Helical" evidence="1">
    <location>
        <begin position="215"/>
        <end position="233"/>
    </location>
</feature>
<feature type="transmembrane region" description="Helical" evidence="1">
    <location>
        <begin position="151"/>
        <end position="170"/>
    </location>
</feature>
<feature type="transmembrane region" description="Helical" evidence="1">
    <location>
        <begin position="270"/>
        <end position="288"/>
    </location>
</feature>
<dbReference type="InterPro" id="IPR000620">
    <property type="entry name" value="EamA_dom"/>
</dbReference>
<dbReference type="Gene3D" id="1.10.3730.20">
    <property type="match status" value="1"/>
</dbReference>
<keyword evidence="1" id="KW-1133">Transmembrane helix</keyword>
<feature type="domain" description="EamA" evidence="2">
    <location>
        <begin position="155"/>
        <end position="286"/>
    </location>
</feature>
<dbReference type="AlphaFoldDB" id="A0A0G0EDU1"/>
<accession>A0A0G0EDU1</accession>
<protein>
    <submittedName>
        <fullName evidence="3">Membrane transport protein</fullName>
    </submittedName>
</protein>
<dbReference type="PROSITE" id="PS51257">
    <property type="entry name" value="PROKAR_LIPOPROTEIN"/>
    <property type="match status" value="1"/>
</dbReference>
<comment type="caution">
    <text evidence="3">The sequence shown here is derived from an EMBL/GenBank/DDBJ whole genome shotgun (WGS) entry which is preliminary data.</text>
</comment>
<dbReference type="SUPFAM" id="SSF103481">
    <property type="entry name" value="Multidrug resistance efflux transporter EmrE"/>
    <property type="match status" value="2"/>
</dbReference>
<dbReference type="Proteomes" id="UP000034952">
    <property type="component" value="Unassembled WGS sequence"/>
</dbReference>
<feature type="transmembrane region" description="Helical" evidence="1">
    <location>
        <begin position="182"/>
        <end position="203"/>
    </location>
</feature>
<keyword evidence="1" id="KW-0472">Membrane</keyword>
<proteinExistence type="predicted"/>
<organism evidence="3 4">
    <name type="scientific">Candidatus Nomurabacteria bacterium GW2011_GWE1_35_16</name>
    <dbReference type="NCBI Taxonomy" id="1618761"/>
    <lineage>
        <taxon>Bacteria</taxon>
        <taxon>Candidatus Nomuraibacteriota</taxon>
    </lineage>
</organism>
<sequence>MKNTKYLGFFLILLSACIYGVSGFIVRQLEGTFGSFSQQYVQCIVSGITSLILILILKIKFKPINKKDILPFSLFLFASGCISILLFTPFQHLQLGTVLFLYYSGMLVTGMIGGAIFFKEKLTIVKILSFVLAVAGIILIYISNITISMDSIPYMALAFLGGLSIGVFSLSSKKLSTDYHPIYIYFLSCIAAIVIAVMGAVVIKEPVPVLAVSPAWIWVVIYSLAAVIANVSMFNGFKYLEAQTATIVSISEILVAVLAGLIIYSEIPTVMTLIGGVLIVLANVAIILKKEE</sequence>
<feature type="transmembrane region" description="Helical" evidence="1">
    <location>
        <begin position="245"/>
        <end position="264"/>
    </location>
</feature>
<evidence type="ECO:0000259" key="2">
    <source>
        <dbReference type="Pfam" id="PF00892"/>
    </source>
</evidence>
<dbReference type="EMBL" id="LBPY01000026">
    <property type="protein sequence ID" value="KKP65522.1"/>
    <property type="molecule type" value="Genomic_DNA"/>
</dbReference>
<evidence type="ECO:0000256" key="1">
    <source>
        <dbReference type="SAM" id="Phobius"/>
    </source>
</evidence>
<dbReference type="InterPro" id="IPR037185">
    <property type="entry name" value="EmrE-like"/>
</dbReference>
<dbReference type="Pfam" id="PF00892">
    <property type="entry name" value="EamA"/>
    <property type="match status" value="2"/>
</dbReference>
<feature type="transmembrane region" description="Helical" evidence="1">
    <location>
        <begin position="125"/>
        <end position="145"/>
    </location>
</feature>
<gene>
    <name evidence="3" type="ORF">UR64_C0026G0006</name>
</gene>
<evidence type="ECO:0000313" key="3">
    <source>
        <dbReference type="EMBL" id="KKP65522.1"/>
    </source>
</evidence>
<name>A0A0G0EDU1_9BACT</name>
<reference evidence="3 4" key="1">
    <citation type="journal article" date="2015" name="Nature">
        <title>rRNA introns, odd ribosomes, and small enigmatic genomes across a large radiation of phyla.</title>
        <authorList>
            <person name="Brown C.T."/>
            <person name="Hug L.A."/>
            <person name="Thomas B.C."/>
            <person name="Sharon I."/>
            <person name="Castelle C.J."/>
            <person name="Singh A."/>
            <person name="Wilkins M.J."/>
            <person name="Williams K.H."/>
            <person name="Banfield J.F."/>
        </authorList>
    </citation>
    <scope>NUCLEOTIDE SEQUENCE [LARGE SCALE GENOMIC DNA]</scope>
</reference>